<dbReference type="InterPro" id="IPR035906">
    <property type="entry name" value="MetI-like_sf"/>
</dbReference>
<keyword evidence="7 8" id="KW-0472">Membrane</keyword>
<feature type="transmembrane region" description="Helical" evidence="8">
    <location>
        <begin position="187"/>
        <end position="206"/>
    </location>
</feature>
<proteinExistence type="inferred from homology"/>
<dbReference type="RefSeq" id="WP_068557982.1">
    <property type="nucleotide sequence ID" value="NZ_LOEE01000076.1"/>
</dbReference>
<gene>
    <name evidence="10" type="primary">metI_2</name>
    <name evidence="10" type="ORF">AN619_28970</name>
</gene>
<dbReference type="SUPFAM" id="SSF161098">
    <property type="entry name" value="MetI-like"/>
    <property type="match status" value="1"/>
</dbReference>
<dbReference type="PANTHER" id="PTHR30450:SF1">
    <property type="entry name" value="D-METHIONINE TRANSPORT SYSTEM PERMEASE PROTEIN METI-RELATED"/>
    <property type="match status" value="1"/>
</dbReference>
<dbReference type="NCBIfam" id="NF008049">
    <property type="entry name" value="PRK10782.1"/>
    <property type="match status" value="1"/>
</dbReference>
<evidence type="ECO:0000256" key="1">
    <source>
        <dbReference type="ARBA" id="ARBA00004651"/>
    </source>
</evidence>
<dbReference type="InterPro" id="IPR051322">
    <property type="entry name" value="AA_ABC_Transporter_Permease"/>
</dbReference>
<comment type="caution">
    <text evidence="10">The sequence shown here is derived from an EMBL/GenBank/DDBJ whole genome shotgun (WGS) entry which is preliminary data.</text>
</comment>
<dbReference type="GO" id="GO:0048473">
    <property type="term" value="P:D-methionine transmembrane transport"/>
    <property type="evidence" value="ECO:0007669"/>
    <property type="project" value="TreeGrafter"/>
</dbReference>
<dbReference type="Pfam" id="PF00528">
    <property type="entry name" value="BPD_transp_1"/>
    <property type="match status" value="1"/>
</dbReference>
<dbReference type="CDD" id="cd06261">
    <property type="entry name" value="TM_PBP2"/>
    <property type="match status" value="1"/>
</dbReference>
<comment type="subcellular location">
    <subcellularLocation>
        <location evidence="1 8">Cell membrane</location>
        <topology evidence="1 8">Multi-pass membrane protein</topology>
    </subcellularLocation>
</comment>
<dbReference type="PANTHER" id="PTHR30450">
    <property type="entry name" value="ABC TRANSPORTER PERMEASE"/>
    <property type="match status" value="1"/>
</dbReference>
<reference evidence="10 11" key="1">
    <citation type="submission" date="2015-12" db="EMBL/GenBank/DDBJ databases">
        <title>Draft genome sequence of the thermoanaerobe Thermotalea metallivorans, an isolate from the runoff channel of the Great Artesian Basin, Australia.</title>
        <authorList>
            <person name="Patel B.K."/>
        </authorList>
    </citation>
    <scope>NUCLEOTIDE SEQUENCE [LARGE SCALE GENOMIC DNA]</scope>
    <source>
        <strain evidence="10 11">B2-1</strain>
    </source>
</reference>
<evidence type="ECO:0000256" key="2">
    <source>
        <dbReference type="ARBA" id="ARBA00007069"/>
    </source>
</evidence>
<sequence length="216" mass="23458">MNDFIVLLLPSLGETLYMVLVSMIFTVLLGLPLGVILVVTDKDHILPNSFIHSILSYMVNMTRSLPFIILMIFIIPFTRWIVGTTIGTTAAIVPLVIAATPFFARVVETALREVDWGVVEASIAMGATPLQMITKVLIPEAMPSLVLGITITTINILGYSAMAGVVGGGGLGDLAVRYGYHRFQTEVMLATVLVLILLVQIIQYCGNRAAQILNRK</sequence>
<protein>
    <submittedName>
        <fullName evidence="10">D-methionine transport system permease protein MetI</fullName>
    </submittedName>
</protein>
<evidence type="ECO:0000313" key="11">
    <source>
        <dbReference type="Proteomes" id="UP000070456"/>
    </source>
</evidence>
<evidence type="ECO:0000313" key="10">
    <source>
        <dbReference type="EMBL" id="KXG73805.1"/>
    </source>
</evidence>
<organism evidence="10 11">
    <name type="scientific">Thermotalea metallivorans</name>
    <dbReference type="NCBI Taxonomy" id="520762"/>
    <lineage>
        <taxon>Bacteria</taxon>
        <taxon>Bacillati</taxon>
        <taxon>Bacillota</taxon>
        <taxon>Clostridia</taxon>
        <taxon>Peptostreptococcales</taxon>
        <taxon>Thermotaleaceae</taxon>
        <taxon>Thermotalea</taxon>
    </lineage>
</organism>
<feature type="transmembrane region" description="Helical" evidence="8">
    <location>
        <begin position="50"/>
        <end position="74"/>
    </location>
</feature>
<feature type="transmembrane region" description="Helical" evidence="8">
    <location>
        <begin position="145"/>
        <end position="167"/>
    </location>
</feature>
<keyword evidence="4" id="KW-1003">Cell membrane</keyword>
<keyword evidence="6 8" id="KW-1133">Transmembrane helix</keyword>
<keyword evidence="3 8" id="KW-0813">Transport</keyword>
<feature type="domain" description="ABC transmembrane type-1" evidence="9">
    <location>
        <begin position="12"/>
        <end position="206"/>
    </location>
</feature>
<dbReference type="GO" id="GO:0005886">
    <property type="term" value="C:plasma membrane"/>
    <property type="evidence" value="ECO:0007669"/>
    <property type="project" value="UniProtKB-SubCell"/>
</dbReference>
<feature type="transmembrane region" description="Helical" evidence="8">
    <location>
        <begin position="16"/>
        <end position="38"/>
    </location>
</feature>
<evidence type="ECO:0000256" key="3">
    <source>
        <dbReference type="ARBA" id="ARBA00022448"/>
    </source>
</evidence>
<dbReference type="Proteomes" id="UP000070456">
    <property type="component" value="Unassembled WGS sequence"/>
</dbReference>
<evidence type="ECO:0000256" key="4">
    <source>
        <dbReference type="ARBA" id="ARBA00022475"/>
    </source>
</evidence>
<evidence type="ECO:0000256" key="8">
    <source>
        <dbReference type="RuleBase" id="RU363032"/>
    </source>
</evidence>
<dbReference type="EMBL" id="LOEE01000076">
    <property type="protein sequence ID" value="KXG73805.1"/>
    <property type="molecule type" value="Genomic_DNA"/>
</dbReference>
<evidence type="ECO:0000259" key="9">
    <source>
        <dbReference type="PROSITE" id="PS50928"/>
    </source>
</evidence>
<dbReference type="STRING" id="520762.AN619_28970"/>
<feature type="transmembrane region" description="Helical" evidence="8">
    <location>
        <begin position="80"/>
        <end position="104"/>
    </location>
</feature>
<dbReference type="Gene3D" id="1.10.3720.10">
    <property type="entry name" value="MetI-like"/>
    <property type="match status" value="1"/>
</dbReference>
<comment type="similarity">
    <text evidence="2">Belongs to the binding-protein-dependent transport system permease family. CysTW subfamily.</text>
</comment>
<dbReference type="OrthoDB" id="9793490at2"/>
<dbReference type="AlphaFoldDB" id="A0A140KZT0"/>
<dbReference type="FunFam" id="1.10.3720.10:FF:000002">
    <property type="entry name" value="D-methionine ABC transporter permease MetI"/>
    <property type="match status" value="1"/>
</dbReference>
<dbReference type="InterPro" id="IPR000515">
    <property type="entry name" value="MetI-like"/>
</dbReference>
<name>A0A140KZT0_9FIRM</name>
<evidence type="ECO:0000256" key="7">
    <source>
        <dbReference type="ARBA" id="ARBA00023136"/>
    </source>
</evidence>
<evidence type="ECO:0000256" key="5">
    <source>
        <dbReference type="ARBA" id="ARBA00022692"/>
    </source>
</evidence>
<evidence type="ECO:0000256" key="6">
    <source>
        <dbReference type="ARBA" id="ARBA00022989"/>
    </source>
</evidence>
<dbReference type="PROSITE" id="PS50928">
    <property type="entry name" value="ABC_TM1"/>
    <property type="match status" value="1"/>
</dbReference>
<dbReference type="PATRIC" id="fig|520762.4.peg.3196"/>
<keyword evidence="5 8" id="KW-0812">Transmembrane</keyword>
<keyword evidence="11" id="KW-1185">Reference proteome</keyword>
<accession>A0A140KZT0</accession>